<dbReference type="SUPFAM" id="SSF52980">
    <property type="entry name" value="Restriction endonuclease-like"/>
    <property type="match status" value="1"/>
</dbReference>
<dbReference type="OrthoDB" id="9774462at2"/>
<dbReference type="RefSeq" id="WP_052288537.1">
    <property type="nucleotide sequence ID" value="NZ_QVFV01000002.1"/>
</dbReference>
<protein>
    <submittedName>
        <fullName evidence="5">DEAD/DEAH box helicase</fullName>
    </submittedName>
</protein>
<feature type="domain" description="Helicase ATP-binding" evidence="3">
    <location>
        <begin position="101"/>
        <end position="288"/>
    </location>
</feature>
<accession>A0A4Q7E7I5</accession>
<dbReference type="GO" id="GO:0005524">
    <property type="term" value="F:ATP binding"/>
    <property type="evidence" value="ECO:0007669"/>
    <property type="project" value="UniProtKB-KW"/>
</dbReference>
<dbReference type="Gene3D" id="3.40.50.300">
    <property type="entry name" value="P-loop containing nucleotide triphosphate hydrolases"/>
    <property type="match status" value="2"/>
</dbReference>
<evidence type="ECO:0000259" key="3">
    <source>
        <dbReference type="PROSITE" id="PS51192"/>
    </source>
</evidence>
<dbReference type="SMART" id="SM00487">
    <property type="entry name" value="DEXDc"/>
    <property type="match status" value="1"/>
</dbReference>
<sequence length="1850" mass="208753">MNIFDFRDGLIGDYSKYVTSFIQIRDEHIKQHVEEKLKSGVLWPQPLIQLNPSFEPGERVDQLVARGILHEECSSIFRVKKAQTGGEGNPLTLHKHQLDAVLTASEGHNYVLTTGTGSGKSLSYIIPIVDHVLKRGSEKGIQAIVVYPMNALANSQAGELRKFLQDGYPEGSAPVTFERYTGQEKEDERQQILNNPPDILLTNYVMLELILTRPKERKLIEAAQGLQFLVLDELHTYRGRQGADVALLVRRVRERMAADSLQCVGTSATLASGGTYAEQQVEVAKVATQLFGTTVKPEHIIGETLKRASPDRDFQDPAFIQALKARIIYSPTPLSSEYDAFIQDPLSIWIEGIFGVEPEPETGRLVRAKPQSLLGDQGAAESLRKLIGLPKEQGHTCIEAIKQGLLVGHQVKKTETGIAPFAFRLHQFISKGDTVYASLRTEDERHITLQAQQFVPGDRSRILLPLVFCRECGQEYYAVRRTHDFAVDQAKLEPRELSDTQNDNVSESGFLYLNTRRPWPIDPEAMLDLLPEDWIEEHPTRGPRVRQSRKKHLPEPMHFKADGFIGEPDLLGHFLPTPFRFCLNCGVSYGSRQRSDFAKLASLGSEGRSTATTILTLSSVLKLKGSTLTETAKKLLSFTDNRQDASLQAGHFNDFIEVGLLRAALYKAVERASTDGLRHDELPQRVFDALNLPLDLYASDSAVKYQALKDTQQALRDVLGYRLYLDLRRGWRITSPNLEQCGLLEIQYLSLEDVCQDKDIWQACHPALVTAAPETRVQVAKVLLDFMRRELAIKVDYLDTRYQERIQQRSSQRLKDPWALDENETLNYATVLFPRSFKQGEDFGGNVFLSSRSGYGQYLRRTSTFDNFGERLKLEDTDQIIRGLLQGLKIAGIVEEVLAPKKDGEVPGYQLVASALQWTVGDGTTPFHDPTRVPQLPEGGSRTNEFFVEFYRKIAATTQGLEAREHTAQVPSDEREKREQAFRTGDLPILYCSPTMELGVDIADLNVVNLRNVPPTPANYAQRSGRAGRSGQPALVFAYCSTGSSHDQYFFKRPDRMVTGAVTPPRLDLSNEDLIRAHLHAVWLAEADLNLGSSLKDILQLDLVDDAPTLELQEEVQAKLNNVGAKKRAKKRAQRILDTLQAEMDDSSLFNDTWLDNVFTQIAQRFENTCQRWRDLYRAALAQFNVQNRIIQDASRPARDKDQAKRLRREAEAQLELLTVSDNLAQSDFYSYRYFASEGFLPGYNFPRLPLSAYIPARRMRQGREEYLSRPRFLAISEFGPRSVVYHEGSKYLINRVILPVEGDEGTLSLGEVKPCPRCGYLHPVNDGVGLDKCERCTADLSTSLRSLFRLQNVTTKRRDKINSDEEERLRLGYDLCTGVRFPERDGHPSYQVATVKRKGKDLAKLTYAQNAELWRINLGWARRKNKEQFGFVLDIERGYWAKNEQATEDEDVSDPLSPRTSRVIPYVQDNRNSLLFEPKGSLRPEQMASLQAALKQAIQVTYQLEDNELAAEPLPNRDDRRLILFYESAEGGAGVLKRLLNDPTALASVAKAALEVCHFDPETGEDLGHGPQSEENCEAACYDCLMNYSNQRDHALLDRQRIRDVLMQLTEAEVLASPSSKSRTEHLDGLLNKADSGLEREWLQYLQERGYRLPSEAQVLIPDCGTRPDFLYRDNATVIYVDGPHHDFPDRHQRDQKQADCLEDFGYTVLRFDYREDWVEILKRYPGVFGEGSVSSNTAKNNGNNKRDGHVDLDLFDARWRPIMEQLAQEQDWQVEAGGDVADGGRVLGEYLAEVSVNGCSVRLVDAEQPDLETVAELLKAQGFAVLVAQSEDPQLIQNLKASFQGDPP</sequence>
<dbReference type="InterPro" id="IPR011545">
    <property type="entry name" value="DEAD/DEAH_box_helicase_dom"/>
</dbReference>
<reference evidence="5 6" key="1">
    <citation type="submission" date="2018-11" db="EMBL/GenBank/DDBJ databases">
        <title>Whole genome sequencing of an environmental sample.</title>
        <authorList>
            <person name="Sarangi A.N."/>
            <person name="Singh D."/>
            <person name="Tripathy S."/>
        </authorList>
    </citation>
    <scope>NUCLEOTIDE SEQUENCE [LARGE SCALE GENOMIC DNA]</scope>
    <source>
        <strain evidence="5 6">Lakshadweep</strain>
    </source>
</reference>
<dbReference type="InterPro" id="IPR014001">
    <property type="entry name" value="Helicase_ATP-bd"/>
</dbReference>
<evidence type="ECO:0000259" key="4">
    <source>
        <dbReference type="PROSITE" id="PS51194"/>
    </source>
</evidence>
<dbReference type="InterPro" id="IPR007569">
    <property type="entry name" value="DUF559"/>
</dbReference>
<dbReference type="Pfam" id="PF00271">
    <property type="entry name" value="Helicase_C"/>
    <property type="match status" value="1"/>
</dbReference>
<dbReference type="Proteomes" id="UP000292459">
    <property type="component" value="Unassembled WGS sequence"/>
</dbReference>
<dbReference type="Pfam" id="PF00270">
    <property type="entry name" value="DEAD"/>
    <property type="match status" value="1"/>
</dbReference>
<keyword evidence="2" id="KW-0067">ATP-binding</keyword>
<dbReference type="InterPro" id="IPR052511">
    <property type="entry name" value="ATP-dep_Helicase"/>
</dbReference>
<dbReference type="InterPro" id="IPR018973">
    <property type="entry name" value="MZB"/>
</dbReference>
<keyword evidence="6" id="KW-1185">Reference proteome</keyword>
<dbReference type="InterPro" id="IPR011335">
    <property type="entry name" value="Restrct_endonuc-II-like"/>
</dbReference>
<evidence type="ECO:0000313" key="6">
    <source>
        <dbReference type="Proteomes" id="UP000292459"/>
    </source>
</evidence>
<dbReference type="PANTHER" id="PTHR47962">
    <property type="entry name" value="ATP-DEPENDENT HELICASE LHR-RELATED-RELATED"/>
    <property type="match status" value="1"/>
</dbReference>
<dbReference type="Gene3D" id="3.40.960.10">
    <property type="entry name" value="VSR Endonuclease"/>
    <property type="match status" value="1"/>
</dbReference>
<comment type="caution">
    <text evidence="5">The sequence shown here is derived from an EMBL/GenBank/DDBJ whole genome shotgun (WGS) entry which is preliminary data.</text>
</comment>
<dbReference type="PROSITE" id="PS51192">
    <property type="entry name" value="HELICASE_ATP_BIND_1"/>
    <property type="match status" value="1"/>
</dbReference>
<dbReference type="GO" id="GO:0004386">
    <property type="term" value="F:helicase activity"/>
    <property type="evidence" value="ECO:0007669"/>
    <property type="project" value="UniProtKB-KW"/>
</dbReference>
<organism evidence="5 6">
    <name type="scientific">Leptolyngbya iicbica LK</name>
    <dbReference type="NCBI Taxonomy" id="2294035"/>
    <lineage>
        <taxon>Bacteria</taxon>
        <taxon>Bacillati</taxon>
        <taxon>Cyanobacteriota</taxon>
        <taxon>Cyanophyceae</taxon>
        <taxon>Leptolyngbyales</taxon>
        <taxon>Leptolyngbyaceae</taxon>
        <taxon>Leptolyngbya group</taxon>
        <taxon>Leptolyngbya</taxon>
        <taxon>Leptolyngbya iicbica</taxon>
    </lineage>
</organism>
<name>A0A4Q7E7I5_9CYAN</name>
<dbReference type="Pfam" id="PF09369">
    <property type="entry name" value="MZB"/>
    <property type="match status" value="1"/>
</dbReference>
<gene>
    <name evidence="5" type="ORF">DYY88_10200</name>
</gene>
<evidence type="ECO:0000256" key="2">
    <source>
        <dbReference type="ARBA" id="ARBA00022840"/>
    </source>
</evidence>
<dbReference type="GO" id="GO:0003677">
    <property type="term" value="F:DNA binding"/>
    <property type="evidence" value="ECO:0007669"/>
    <property type="project" value="TreeGrafter"/>
</dbReference>
<dbReference type="Pfam" id="PF04480">
    <property type="entry name" value="DUF559"/>
    <property type="match status" value="1"/>
</dbReference>
<dbReference type="SUPFAM" id="SSF52540">
    <property type="entry name" value="P-loop containing nucleoside triphosphate hydrolases"/>
    <property type="match status" value="2"/>
</dbReference>
<dbReference type="InterPro" id="IPR001650">
    <property type="entry name" value="Helicase_C-like"/>
</dbReference>
<evidence type="ECO:0000313" key="5">
    <source>
        <dbReference type="EMBL" id="RZM79120.1"/>
    </source>
</evidence>
<proteinExistence type="predicted"/>
<evidence type="ECO:0000256" key="1">
    <source>
        <dbReference type="ARBA" id="ARBA00022741"/>
    </source>
</evidence>
<dbReference type="SMART" id="SM00490">
    <property type="entry name" value="HELICc"/>
    <property type="match status" value="1"/>
</dbReference>
<dbReference type="GO" id="GO:0016887">
    <property type="term" value="F:ATP hydrolysis activity"/>
    <property type="evidence" value="ECO:0007669"/>
    <property type="project" value="TreeGrafter"/>
</dbReference>
<dbReference type="EMBL" id="QVFV01000002">
    <property type="protein sequence ID" value="RZM79120.1"/>
    <property type="molecule type" value="Genomic_DNA"/>
</dbReference>
<dbReference type="PROSITE" id="PS51194">
    <property type="entry name" value="HELICASE_CTER"/>
    <property type="match status" value="1"/>
</dbReference>
<feature type="domain" description="Helicase C-terminal" evidence="4">
    <location>
        <begin position="935"/>
        <end position="1075"/>
    </location>
</feature>
<dbReference type="PANTHER" id="PTHR47962:SF5">
    <property type="entry name" value="ATP-DEPENDENT HELICASE LHR-RELATED"/>
    <property type="match status" value="1"/>
</dbReference>
<keyword evidence="5" id="KW-0347">Helicase</keyword>
<keyword evidence="1" id="KW-0547">Nucleotide-binding</keyword>
<dbReference type="InterPro" id="IPR027417">
    <property type="entry name" value="P-loop_NTPase"/>
</dbReference>
<dbReference type="CDD" id="cd17923">
    <property type="entry name" value="DEXHc_Hrq1-like"/>
    <property type="match status" value="1"/>
</dbReference>
<keyword evidence="5" id="KW-0378">Hydrolase</keyword>